<keyword evidence="17" id="KW-1185">Reference proteome</keyword>
<evidence type="ECO:0000256" key="13">
    <source>
        <dbReference type="SAM" id="MobiDB-lite"/>
    </source>
</evidence>
<dbReference type="SMART" id="SM00360">
    <property type="entry name" value="RRM"/>
    <property type="match status" value="1"/>
</dbReference>
<dbReference type="Proteomes" id="UP001211065">
    <property type="component" value="Unassembled WGS sequence"/>
</dbReference>
<evidence type="ECO:0000256" key="9">
    <source>
        <dbReference type="ARBA" id="ARBA00023187"/>
    </source>
</evidence>
<dbReference type="InterPro" id="IPR013079">
    <property type="entry name" value="6Phosfructo_kin"/>
</dbReference>
<comment type="similarity">
    <text evidence="2">Belongs to the RRM CWC2 family.</text>
</comment>
<evidence type="ECO:0000259" key="14">
    <source>
        <dbReference type="PROSITE" id="PS50102"/>
    </source>
</evidence>
<dbReference type="PANTHER" id="PTHR14089:SF2">
    <property type="entry name" value="PRE-MRNA-SPLICING FACTOR CWC2"/>
    <property type="match status" value="1"/>
</dbReference>
<keyword evidence="8 11" id="KW-0694">RNA-binding</keyword>
<keyword evidence="4 12" id="KW-0479">Metal-binding</keyword>
<evidence type="ECO:0000256" key="11">
    <source>
        <dbReference type="PROSITE-ProRule" id="PRU00176"/>
    </source>
</evidence>
<dbReference type="Pfam" id="PF01591">
    <property type="entry name" value="6PF2K"/>
    <property type="match status" value="1"/>
</dbReference>
<keyword evidence="6 12" id="KW-0863">Zinc-finger</keyword>
<dbReference type="GO" id="GO:0005524">
    <property type="term" value="F:ATP binding"/>
    <property type="evidence" value="ECO:0007669"/>
    <property type="project" value="InterPro"/>
</dbReference>
<dbReference type="EMBL" id="JADGJW010000194">
    <property type="protein sequence ID" value="KAJ3222051.1"/>
    <property type="molecule type" value="Genomic_DNA"/>
</dbReference>
<gene>
    <name evidence="16" type="primary">CWC2</name>
    <name evidence="16" type="ORF">HK099_002752</name>
</gene>
<keyword evidence="7 12" id="KW-0862">Zinc</keyword>
<dbReference type="PROSITE" id="PS50102">
    <property type="entry name" value="RRM"/>
    <property type="match status" value="1"/>
</dbReference>
<evidence type="ECO:0000256" key="7">
    <source>
        <dbReference type="ARBA" id="ARBA00022833"/>
    </source>
</evidence>
<feature type="compositionally biased region" description="Low complexity" evidence="13">
    <location>
        <begin position="523"/>
        <end position="567"/>
    </location>
</feature>
<dbReference type="GO" id="GO:0016491">
    <property type="term" value="F:oxidoreductase activity"/>
    <property type="evidence" value="ECO:0007669"/>
    <property type="project" value="InterPro"/>
</dbReference>
<dbReference type="GO" id="GO:0008270">
    <property type="term" value="F:zinc ion binding"/>
    <property type="evidence" value="ECO:0007669"/>
    <property type="project" value="UniProtKB-KW"/>
</dbReference>
<dbReference type="Gene3D" id="3.30.70.330">
    <property type="match status" value="1"/>
</dbReference>
<dbReference type="InterPro" id="IPR027417">
    <property type="entry name" value="P-loop_NTPase"/>
</dbReference>
<dbReference type="GO" id="GO:0003873">
    <property type="term" value="F:6-phosphofructo-2-kinase activity"/>
    <property type="evidence" value="ECO:0007669"/>
    <property type="project" value="InterPro"/>
</dbReference>
<organism evidence="16 17">
    <name type="scientific">Clydaea vesicula</name>
    <dbReference type="NCBI Taxonomy" id="447962"/>
    <lineage>
        <taxon>Eukaryota</taxon>
        <taxon>Fungi</taxon>
        <taxon>Fungi incertae sedis</taxon>
        <taxon>Chytridiomycota</taxon>
        <taxon>Chytridiomycota incertae sedis</taxon>
        <taxon>Chytridiomycetes</taxon>
        <taxon>Lobulomycetales</taxon>
        <taxon>Lobulomycetaceae</taxon>
        <taxon>Clydaea</taxon>
    </lineage>
</organism>
<dbReference type="InterPro" id="IPR035979">
    <property type="entry name" value="RBD_domain_sf"/>
</dbReference>
<keyword evidence="3" id="KW-0507">mRNA processing</keyword>
<feature type="compositionally biased region" description="Acidic residues" evidence="13">
    <location>
        <begin position="333"/>
        <end position="345"/>
    </location>
</feature>
<dbReference type="PROSITE" id="PS50103">
    <property type="entry name" value="ZF_C3H1"/>
    <property type="match status" value="1"/>
</dbReference>
<evidence type="ECO:0000256" key="3">
    <source>
        <dbReference type="ARBA" id="ARBA00022664"/>
    </source>
</evidence>
<evidence type="ECO:0000256" key="12">
    <source>
        <dbReference type="PROSITE-ProRule" id="PRU00723"/>
    </source>
</evidence>
<feature type="region of interest" description="Disordered" evidence="13">
    <location>
        <begin position="329"/>
        <end position="364"/>
    </location>
</feature>
<evidence type="ECO:0000256" key="2">
    <source>
        <dbReference type="ARBA" id="ARBA00008024"/>
    </source>
</evidence>
<dbReference type="Gene3D" id="3.40.50.300">
    <property type="entry name" value="P-loop containing nucleotide triphosphate hydrolases"/>
    <property type="match status" value="1"/>
</dbReference>
<dbReference type="InterPro" id="IPR001853">
    <property type="entry name" value="DSBA-like_thioredoxin_dom"/>
</dbReference>
<evidence type="ECO:0000313" key="16">
    <source>
        <dbReference type="EMBL" id="KAJ3222051.1"/>
    </source>
</evidence>
<dbReference type="InterPro" id="IPR034181">
    <property type="entry name" value="Cwc2_RRM"/>
</dbReference>
<feature type="region of interest" description="Disordered" evidence="13">
    <location>
        <begin position="523"/>
        <end position="578"/>
    </location>
</feature>
<dbReference type="GO" id="GO:0006397">
    <property type="term" value="P:mRNA processing"/>
    <property type="evidence" value="ECO:0007669"/>
    <property type="project" value="UniProtKB-KW"/>
</dbReference>
<evidence type="ECO:0000256" key="4">
    <source>
        <dbReference type="ARBA" id="ARBA00022723"/>
    </source>
</evidence>
<dbReference type="Pfam" id="PF00076">
    <property type="entry name" value="RRM_1"/>
    <property type="match status" value="1"/>
</dbReference>
<dbReference type="GO" id="GO:0008380">
    <property type="term" value="P:RNA splicing"/>
    <property type="evidence" value="ECO:0007669"/>
    <property type="project" value="UniProtKB-KW"/>
</dbReference>
<dbReference type="GO" id="GO:0036002">
    <property type="term" value="F:pre-mRNA binding"/>
    <property type="evidence" value="ECO:0007669"/>
    <property type="project" value="TreeGrafter"/>
</dbReference>
<protein>
    <submittedName>
        <fullName evidence="16">Pre-mRNA-splicing factor</fullName>
    </submittedName>
</protein>
<feature type="region of interest" description="Disordered" evidence="13">
    <location>
        <begin position="1"/>
        <end position="21"/>
    </location>
</feature>
<dbReference type="InterPro" id="IPR000571">
    <property type="entry name" value="Znf_CCCH"/>
</dbReference>
<keyword evidence="10" id="KW-0539">Nucleus</keyword>
<evidence type="ECO:0000256" key="10">
    <source>
        <dbReference type="ARBA" id="ARBA00023242"/>
    </source>
</evidence>
<evidence type="ECO:0000313" key="17">
    <source>
        <dbReference type="Proteomes" id="UP001211065"/>
    </source>
</evidence>
<comment type="caution">
    <text evidence="16">The sequence shown here is derived from an EMBL/GenBank/DDBJ whole genome shotgun (WGS) entry which is preliminary data.</text>
</comment>
<dbReference type="GO" id="GO:0071007">
    <property type="term" value="C:U2-type catalytic step 2 spliceosome"/>
    <property type="evidence" value="ECO:0007669"/>
    <property type="project" value="TreeGrafter"/>
</dbReference>
<evidence type="ECO:0000256" key="5">
    <source>
        <dbReference type="ARBA" id="ARBA00022728"/>
    </source>
</evidence>
<feature type="compositionally biased region" description="Basic and acidic residues" evidence="13">
    <location>
        <begin position="8"/>
        <end position="19"/>
    </location>
</feature>
<dbReference type="InterPro" id="IPR036249">
    <property type="entry name" value="Thioredoxin-like_sf"/>
</dbReference>
<feature type="domain" description="RRM" evidence="14">
    <location>
        <begin position="129"/>
        <end position="203"/>
    </location>
</feature>
<dbReference type="InterPro" id="IPR039171">
    <property type="entry name" value="Cwc2/Slt11"/>
</dbReference>
<proteinExistence type="inferred from homology"/>
<dbReference type="PANTHER" id="PTHR14089">
    <property type="entry name" value="PRE-MRNA-SPLICING FACTOR RBM22"/>
    <property type="match status" value="1"/>
</dbReference>
<feature type="zinc finger region" description="C3H1-type" evidence="12">
    <location>
        <begin position="66"/>
        <end position="93"/>
    </location>
</feature>
<dbReference type="InterPro" id="IPR000504">
    <property type="entry name" value="RRM_dom"/>
</dbReference>
<sequence>MSSNVLDRPARKQVKETRNKQLVSEDGGEYNIWYNKFSGERKQYETVEKALHRCNVERDSGRTKSIPGGNFCLHFARGSCNKGPECYYHHRIPTAADRFDLTYDCFGRPKHREEREDKSGTGSFEKDNRSLYVGPCHISSKSTQIVHRHFSEWGEIDSVRFLASKGVAFVRYKLRASAEFAKEAMLGQSLDHTEILNVRWAVDDTNEDVQADYKRRYEEIVAKAVSAKLPVIGDQGTYLDYEDYYSADHQGDPHSQKRVKVNENEGPIDIEIYKKYYEDCAKYYRDLGDHQTAIQYAQYASQYAEYYNQVEDDKRIENGEKKGLSLVNNYGSDSEENEVETFSEENPEKLTEEMAGSGNKPPATNPAKGAYLFKDISRNSKLFQVKLIDGAPENFPANTIKCQRILTFIKSNYPDKLVEISRAFSQTYWEKGEDISDLNVLKKVLEEKKLNFQQIVAGSEESSTKELLKRNTQEALDNGAFGAPTMLVTNLSGTTEMFFGSDRMLLLKFYLVFTLAIGSIKAGQPTNPQATTTQAASTTQGQTTQGQTTQGQTTQGQTTESQTTITPPTCPQSTTNPQPAQTTLAFQLYGADPKYFGLANQEVGNLPTQFIDCLRKCTKGFDLQVVTNAELKQIKRCIDKLCRLEEAYTTCTTTESSTSRTSSTTTVSATSPGLPARGKTFIARKIVRYLSWLRYSTKIFNVGNYRRETVGAYQTHDFFDTSNPDFEKKRTEIAMLALEEYV</sequence>
<feature type="domain" description="C3H1-type" evidence="15">
    <location>
        <begin position="66"/>
        <end position="93"/>
    </location>
</feature>
<dbReference type="GO" id="GO:0071006">
    <property type="term" value="C:U2-type catalytic step 1 spliceosome"/>
    <property type="evidence" value="ECO:0007669"/>
    <property type="project" value="TreeGrafter"/>
</dbReference>
<dbReference type="InterPro" id="IPR032297">
    <property type="entry name" value="Torus"/>
</dbReference>
<evidence type="ECO:0000256" key="6">
    <source>
        <dbReference type="ARBA" id="ARBA00022771"/>
    </source>
</evidence>
<keyword evidence="9" id="KW-0508">mRNA splicing</keyword>
<name>A0AAD5U6S2_9FUNG</name>
<dbReference type="Pfam" id="PF16131">
    <property type="entry name" value="Torus"/>
    <property type="match status" value="1"/>
</dbReference>
<dbReference type="AlphaFoldDB" id="A0AAD5U6S2"/>
<accession>A0AAD5U6S2</accession>
<keyword evidence="5" id="KW-0747">Spliceosome</keyword>
<dbReference type="CDD" id="cd12360">
    <property type="entry name" value="RRM_cwf2"/>
    <property type="match status" value="1"/>
</dbReference>
<dbReference type="Gene3D" id="3.40.30.10">
    <property type="entry name" value="Glutaredoxin"/>
    <property type="match status" value="1"/>
</dbReference>
<dbReference type="GO" id="GO:0017070">
    <property type="term" value="F:U6 snRNA binding"/>
    <property type="evidence" value="ECO:0007669"/>
    <property type="project" value="TreeGrafter"/>
</dbReference>
<dbReference type="Pfam" id="PF01323">
    <property type="entry name" value="DSBA"/>
    <property type="match status" value="1"/>
</dbReference>
<dbReference type="FunFam" id="3.30.70.330:FF:000502">
    <property type="entry name" value="Pre-mRNA-splicing factor cwc2, putative"/>
    <property type="match status" value="1"/>
</dbReference>
<comment type="subcellular location">
    <subcellularLocation>
        <location evidence="1">Nucleus</location>
    </subcellularLocation>
</comment>
<evidence type="ECO:0000259" key="15">
    <source>
        <dbReference type="PROSITE" id="PS50103"/>
    </source>
</evidence>
<dbReference type="SUPFAM" id="SSF54928">
    <property type="entry name" value="RNA-binding domain, RBD"/>
    <property type="match status" value="1"/>
</dbReference>
<evidence type="ECO:0000256" key="1">
    <source>
        <dbReference type="ARBA" id="ARBA00004123"/>
    </source>
</evidence>
<dbReference type="SUPFAM" id="SSF52540">
    <property type="entry name" value="P-loop containing nucleoside triphosphate hydrolases"/>
    <property type="match status" value="1"/>
</dbReference>
<dbReference type="GO" id="GO:0006000">
    <property type="term" value="P:fructose metabolic process"/>
    <property type="evidence" value="ECO:0007669"/>
    <property type="project" value="InterPro"/>
</dbReference>
<dbReference type="InterPro" id="IPR012677">
    <property type="entry name" value="Nucleotide-bd_a/b_plait_sf"/>
</dbReference>
<evidence type="ECO:0000256" key="8">
    <source>
        <dbReference type="ARBA" id="ARBA00022884"/>
    </source>
</evidence>
<dbReference type="SUPFAM" id="SSF52833">
    <property type="entry name" value="Thioredoxin-like"/>
    <property type="match status" value="1"/>
</dbReference>
<dbReference type="GO" id="GO:0000974">
    <property type="term" value="C:Prp19 complex"/>
    <property type="evidence" value="ECO:0007669"/>
    <property type="project" value="TreeGrafter"/>
</dbReference>
<reference evidence="16" key="1">
    <citation type="submission" date="2020-05" db="EMBL/GenBank/DDBJ databases">
        <title>Phylogenomic resolution of chytrid fungi.</title>
        <authorList>
            <person name="Stajich J.E."/>
            <person name="Amses K."/>
            <person name="Simmons R."/>
            <person name="Seto K."/>
            <person name="Myers J."/>
            <person name="Bonds A."/>
            <person name="Quandt C.A."/>
            <person name="Barry K."/>
            <person name="Liu P."/>
            <person name="Grigoriev I."/>
            <person name="Longcore J.E."/>
            <person name="James T.Y."/>
        </authorList>
    </citation>
    <scope>NUCLEOTIDE SEQUENCE</scope>
    <source>
        <strain evidence="16">JEL0476</strain>
    </source>
</reference>